<dbReference type="EMBL" id="JAWSTH010000043">
    <property type="protein sequence ID" value="MDW5595919.1"/>
    <property type="molecule type" value="Genomic_DNA"/>
</dbReference>
<reference evidence="4" key="1">
    <citation type="submission" date="2023-07" db="EMBL/GenBank/DDBJ databases">
        <title>Conexibacter stalactiti sp. nov., isolated from stalactites in a lava cave and emended description of the genus Conexibacter.</title>
        <authorList>
            <person name="Lee S.D."/>
        </authorList>
    </citation>
    <scope>NUCLEOTIDE SEQUENCE [LARGE SCALE GENOMIC DNA]</scope>
    <source>
        <strain evidence="4">KCTC 39840</strain>
    </source>
</reference>
<name>A0ABU4HT31_9ACTN</name>
<feature type="transmembrane region" description="Helical" evidence="2">
    <location>
        <begin position="142"/>
        <end position="162"/>
    </location>
</feature>
<feature type="transmembrane region" description="Helical" evidence="2">
    <location>
        <begin position="215"/>
        <end position="237"/>
    </location>
</feature>
<evidence type="ECO:0000313" key="3">
    <source>
        <dbReference type="EMBL" id="MDW5595919.1"/>
    </source>
</evidence>
<protein>
    <submittedName>
        <fullName evidence="3">Uncharacterized protein</fullName>
    </submittedName>
</protein>
<proteinExistence type="predicted"/>
<feature type="transmembrane region" description="Helical" evidence="2">
    <location>
        <begin position="182"/>
        <end position="208"/>
    </location>
</feature>
<dbReference type="Proteomes" id="UP001284601">
    <property type="component" value="Unassembled WGS sequence"/>
</dbReference>
<gene>
    <name evidence="3" type="ORF">R7226_16340</name>
</gene>
<accession>A0ABU4HT31</accession>
<evidence type="ECO:0000256" key="2">
    <source>
        <dbReference type="SAM" id="Phobius"/>
    </source>
</evidence>
<feature type="transmembrane region" description="Helical" evidence="2">
    <location>
        <begin position="100"/>
        <end position="121"/>
    </location>
</feature>
<evidence type="ECO:0000313" key="4">
    <source>
        <dbReference type="Proteomes" id="UP001284601"/>
    </source>
</evidence>
<keyword evidence="2" id="KW-1133">Transmembrane helix</keyword>
<comment type="caution">
    <text evidence="3">The sequence shown here is derived from an EMBL/GenBank/DDBJ whole genome shotgun (WGS) entry which is preliminary data.</text>
</comment>
<feature type="region of interest" description="Disordered" evidence="1">
    <location>
        <begin position="452"/>
        <end position="667"/>
    </location>
</feature>
<feature type="compositionally biased region" description="Low complexity" evidence="1">
    <location>
        <begin position="490"/>
        <end position="503"/>
    </location>
</feature>
<organism evidence="3 4">
    <name type="scientific">Conexibacter stalactiti</name>
    <dbReference type="NCBI Taxonomy" id="1940611"/>
    <lineage>
        <taxon>Bacteria</taxon>
        <taxon>Bacillati</taxon>
        <taxon>Actinomycetota</taxon>
        <taxon>Thermoleophilia</taxon>
        <taxon>Solirubrobacterales</taxon>
        <taxon>Conexibacteraceae</taxon>
        <taxon>Conexibacter</taxon>
    </lineage>
</organism>
<feature type="compositionally biased region" description="Low complexity" evidence="1">
    <location>
        <begin position="608"/>
        <end position="632"/>
    </location>
</feature>
<feature type="transmembrane region" description="Helical" evidence="2">
    <location>
        <begin position="286"/>
        <end position="308"/>
    </location>
</feature>
<feature type="compositionally biased region" description="Low complexity" evidence="1">
    <location>
        <begin position="644"/>
        <end position="653"/>
    </location>
</feature>
<dbReference type="PRINTS" id="PR01217">
    <property type="entry name" value="PRICHEXTENSN"/>
</dbReference>
<feature type="compositionally biased region" description="Pro residues" evidence="1">
    <location>
        <begin position="527"/>
        <end position="543"/>
    </location>
</feature>
<feature type="transmembrane region" description="Helical" evidence="2">
    <location>
        <begin position="249"/>
        <end position="274"/>
    </location>
</feature>
<evidence type="ECO:0000256" key="1">
    <source>
        <dbReference type="SAM" id="MobiDB-lite"/>
    </source>
</evidence>
<feature type="compositionally biased region" description="Pro residues" evidence="1">
    <location>
        <begin position="504"/>
        <end position="519"/>
    </location>
</feature>
<keyword evidence="2" id="KW-0812">Transmembrane</keyword>
<feature type="compositionally biased region" description="Low complexity" evidence="1">
    <location>
        <begin position="468"/>
        <end position="481"/>
    </location>
</feature>
<keyword evidence="2" id="KW-0472">Membrane</keyword>
<sequence length="667" mass="67868">MLARRRLVLIVVLVVGGLAVLPAPAGAVTPVGAVSAFIDFPSVREIVEDVVKFFFGAFLDALVPDWLRDRSVDALKRLVTVPNPTDASVWPTLARLSEGMRWIAIPLLSLAAVGAWTQQWLGEFAGRAASFEQALMRTVRAALLLVAYPAFFDNAVALTNSVTNAMLSLPAAGQGLERTVGIVFAGTLLSGSGLLLTLLGIAAVLLAVGLFMTNVALLVLFGILFVSAPLAIVASVVDETHGLWTAWRYTLMTAALVPVGWCVLFTTAGAFVADMTNWSGGVTGQLGARFVGVAAAMVILWLAVRWPLMLWGAVRTQISAALLSVGTRVPVTAGGVRPPATGPAARATLQRASVRAGSAAVTPLAALRRQPAVPALMPAVAGVSAAATPPVGGVGLRRDSGSASGGRSGVATAVGGARARAHAVGDAVRATLSTGAASGAVADAAVAAALRPAPSAATPKPSIRATGAVAPKAPPSSSRRSPATERAVGSASRDSASSAARPAVPAPRPPAPAPAPAPPADRSSVAPPSPTRPPLPADVPPPNTGMLPAGTPRTASGRPPSASGRRQHIRDTGTGSGQTSRSARRRSAPGFVVQAPQALLPERAVRVAPPTSAHTSAPAARPATPSRRTVPASMPPSSPAWEDGTPGPQRVGPPVVPARRSRKRLER</sequence>
<dbReference type="RefSeq" id="WP_318598264.1">
    <property type="nucleotide sequence ID" value="NZ_JAWSTH010000043.1"/>
</dbReference>
<keyword evidence="4" id="KW-1185">Reference proteome</keyword>